<dbReference type="InterPro" id="IPR001810">
    <property type="entry name" value="F-box_dom"/>
</dbReference>
<dbReference type="CDD" id="cd09917">
    <property type="entry name" value="F-box_SF"/>
    <property type="match status" value="1"/>
</dbReference>
<feature type="non-terminal residue" evidence="2">
    <location>
        <position position="229"/>
    </location>
</feature>
<dbReference type="Pfam" id="PF12937">
    <property type="entry name" value="F-box-like"/>
    <property type="match status" value="1"/>
</dbReference>
<organism evidence="2 3">
    <name type="scientific">Dissophora globulifera</name>
    <dbReference type="NCBI Taxonomy" id="979702"/>
    <lineage>
        <taxon>Eukaryota</taxon>
        <taxon>Fungi</taxon>
        <taxon>Fungi incertae sedis</taxon>
        <taxon>Mucoromycota</taxon>
        <taxon>Mortierellomycotina</taxon>
        <taxon>Mortierellomycetes</taxon>
        <taxon>Mortierellales</taxon>
        <taxon>Mortierellaceae</taxon>
        <taxon>Dissophora</taxon>
    </lineage>
</organism>
<dbReference type="SUPFAM" id="SSF52047">
    <property type="entry name" value="RNI-like"/>
    <property type="match status" value="1"/>
</dbReference>
<name>A0A9P6US64_9FUNG</name>
<dbReference type="AlphaFoldDB" id="A0A9P6US64"/>
<feature type="domain" description="F-box" evidence="1">
    <location>
        <begin position="9"/>
        <end position="47"/>
    </location>
</feature>
<dbReference type="EMBL" id="JAAAIP010000433">
    <property type="protein sequence ID" value="KAG0317259.1"/>
    <property type="molecule type" value="Genomic_DNA"/>
</dbReference>
<dbReference type="SMART" id="SM00256">
    <property type="entry name" value="FBOX"/>
    <property type="match status" value="1"/>
</dbReference>
<reference evidence="2" key="1">
    <citation type="journal article" date="2020" name="Fungal Divers.">
        <title>Resolving the Mortierellaceae phylogeny through synthesis of multi-gene phylogenetics and phylogenomics.</title>
        <authorList>
            <person name="Vandepol N."/>
            <person name="Liber J."/>
            <person name="Desiro A."/>
            <person name="Na H."/>
            <person name="Kennedy M."/>
            <person name="Barry K."/>
            <person name="Grigoriev I.V."/>
            <person name="Miller A.N."/>
            <person name="O'Donnell K."/>
            <person name="Stajich J.E."/>
            <person name="Bonito G."/>
        </authorList>
    </citation>
    <scope>NUCLEOTIDE SEQUENCE</scope>
    <source>
        <strain evidence="2">REB-010B</strain>
    </source>
</reference>
<keyword evidence="3" id="KW-1185">Reference proteome</keyword>
<comment type="caution">
    <text evidence="2">The sequence shown here is derived from an EMBL/GenBank/DDBJ whole genome shotgun (WGS) entry which is preliminary data.</text>
</comment>
<sequence length="229" mass="26639">MPSANPLELPEILTLVAEWLSSREIAKCSRVSRLWYRTFNRMVWQKVVIGTLYPHQPDLQGIHKNKDSIRSIGVYDKRPYTNDALSSMAWEVIAQLPLLESLSVSTCIVKEVVNLFWDVCERVESLSCNDTWFEAAGDLTSRTFPRVQYLSVWVRLDPHIFDEVDLMRRCPNIESLRWPGHHTTDKFIQLLVDETWHALDCVDASFTDVPDEIQATIIRSMKKISFWRV</sequence>
<proteinExistence type="predicted"/>
<evidence type="ECO:0000313" key="2">
    <source>
        <dbReference type="EMBL" id="KAG0317259.1"/>
    </source>
</evidence>
<dbReference type="Proteomes" id="UP000738325">
    <property type="component" value="Unassembled WGS sequence"/>
</dbReference>
<accession>A0A9P6US64</accession>
<dbReference type="SUPFAM" id="SSF81383">
    <property type="entry name" value="F-box domain"/>
    <property type="match status" value="1"/>
</dbReference>
<protein>
    <recommendedName>
        <fullName evidence="1">F-box domain-containing protein</fullName>
    </recommendedName>
</protein>
<dbReference type="OrthoDB" id="2347616at2759"/>
<evidence type="ECO:0000313" key="3">
    <source>
        <dbReference type="Proteomes" id="UP000738325"/>
    </source>
</evidence>
<evidence type="ECO:0000259" key="1">
    <source>
        <dbReference type="SMART" id="SM00256"/>
    </source>
</evidence>
<dbReference type="Gene3D" id="3.80.10.10">
    <property type="entry name" value="Ribonuclease Inhibitor"/>
    <property type="match status" value="1"/>
</dbReference>
<dbReference type="InterPro" id="IPR036047">
    <property type="entry name" value="F-box-like_dom_sf"/>
</dbReference>
<gene>
    <name evidence="2" type="ORF">BGZ99_006424</name>
</gene>
<dbReference type="InterPro" id="IPR032675">
    <property type="entry name" value="LRR_dom_sf"/>
</dbReference>